<evidence type="ECO:0000313" key="1">
    <source>
        <dbReference type="EMBL" id="KAL0007682.1"/>
    </source>
</evidence>
<gene>
    <name evidence="1" type="ORF">SO802_009184</name>
</gene>
<accession>A0AAW2DCV4</accession>
<evidence type="ECO:0008006" key="3">
    <source>
        <dbReference type="Google" id="ProtNLM"/>
    </source>
</evidence>
<organism evidence="1 2">
    <name type="scientific">Lithocarpus litseifolius</name>
    <dbReference type="NCBI Taxonomy" id="425828"/>
    <lineage>
        <taxon>Eukaryota</taxon>
        <taxon>Viridiplantae</taxon>
        <taxon>Streptophyta</taxon>
        <taxon>Embryophyta</taxon>
        <taxon>Tracheophyta</taxon>
        <taxon>Spermatophyta</taxon>
        <taxon>Magnoliopsida</taxon>
        <taxon>eudicotyledons</taxon>
        <taxon>Gunneridae</taxon>
        <taxon>Pentapetalae</taxon>
        <taxon>rosids</taxon>
        <taxon>fabids</taxon>
        <taxon>Fagales</taxon>
        <taxon>Fagaceae</taxon>
        <taxon>Lithocarpus</taxon>
    </lineage>
</organism>
<evidence type="ECO:0000313" key="2">
    <source>
        <dbReference type="Proteomes" id="UP001459277"/>
    </source>
</evidence>
<protein>
    <recommendedName>
        <fullName evidence="3">Homing endonuclease LAGLIDADG domain-containing protein</fullName>
    </recommendedName>
</protein>
<comment type="caution">
    <text evidence="1">The sequence shown here is derived from an EMBL/GenBank/DDBJ whole genome shotgun (WGS) entry which is preliminary data.</text>
</comment>
<dbReference type="AlphaFoldDB" id="A0AAW2DCV4"/>
<dbReference type="EMBL" id="JAZDWU010000003">
    <property type="protein sequence ID" value="KAL0007682.1"/>
    <property type="molecule type" value="Genomic_DNA"/>
</dbReference>
<name>A0AAW2DCV4_9ROSI</name>
<reference evidence="1 2" key="1">
    <citation type="submission" date="2024-01" db="EMBL/GenBank/DDBJ databases">
        <title>A telomere-to-telomere, gap-free genome of sweet tea (Lithocarpus litseifolius).</title>
        <authorList>
            <person name="Zhou J."/>
        </authorList>
    </citation>
    <scope>NUCLEOTIDE SEQUENCE [LARGE SCALE GENOMIC DNA]</scope>
    <source>
        <strain evidence="1">Zhou-2022a</strain>
        <tissue evidence="1">Leaf</tissue>
    </source>
</reference>
<sequence length="162" mass="18121">MIFVLNVNPMTPCQFFKRTRYGNTSHSLAKLDQLCHLNVYIKKDTGPWKSKGVNKYITVYVDNSEISLAHIKIGSVTWSSRWGPKGLSGNSIHLLELIRCLQATSRKFTATSPCAALKIGSIDCQRYRASNMRAIEFVTDFGTFLGCPFNGLPQNGTPLFKL</sequence>
<proteinExistence type="predicted"/>
<keyword evidence="2" id="KW-1185">Reference proteome</keyword>
<dbReference type="Proteomes" id="UP001459277">
    <property type="component" value="Unassembled WGS sequence"/>
</dbReference>